<evidence type="ECO:0000313" key="2">
    <source>
        <dbReference type="EMBL" id="KAI5957846.1"/>
    </source>
</evidence>
<dbReference type="Proteomes" id="UP001204833">
    <property type="component" value="Unassembled WGS sequence"/>
</dbReference>
<comment type="caution">
    <text evidence="2">The sequence shown here is derived from an EMBL/GenBank/DDBJ whole genome shotgun (WGS) entry which is preliminary data.</text>
</comment>
<accession>A0AAD5FY85</accession>
<organism evidence="2 3">
    <name type="scientific">Candida theae</name>
    <dbReference type="NCBI Taxonomy" id="1198502"/>
    <lineage>
        <taxon>Eukaryota</taxon>
        <taxon>Fungi</taxon>
        <taxon>Dikarya</taxon>
        <taxon>Ascomycota</taxon>
        <taxon>Saccharomycotina</taxon>
        <taxon>Pichiomycetes</taxon>
        <taxon>Debaryomycetaceae</taxon>
        <taxon>Candida/Lodderomyces clade</taxon>
        <taxon>Candida</taxon>
    </lineage>
</organism>
<keyword evidence="3" id="KW-1185">Reference proteome</keyword>
<reference evidence="2 3" key="1">
    <citation type="journal article" date="2022" name="DNA Res.">
        <title>Genome analysis of five recently described species of the CUG-Ser clade uncovers Candida theae as a new hybrid lineage with pathogenic potential in the Candida parapsilosis species complex.</title>
        <authorList>
            <person name="Mixao V."/>
            <person name="Del Olmo V."/>
            <person name="Hegedusova E."/>
            <person name="Saus E."/>
            <person name="Pryszcz L."/>
            <person name="Cillingova A."/>
            <person name="Nosek J."/>
            <person name="Gabaldon T."/>
        </authorList>
    </citation>
    <scope>NUCLEOTIDE SEQUENCE [LARGE SCALE GENOMIC DNA]</scope>
    <source>
        <strain evidence="2 3">CBS 12239</strain>
    </source>
</reference>
<dbReference type="EMBL" id="JAIHNG010000120">
    <property type="protein sequence ID" value="KAI5957846.1"/>
    <property type="molecule type" value="Genomic_DNA"/>
</dbReference>
<evidence type="ECO:0000313" key="3">
    <source>
        <dbReference type="Proteomes" id="UP001204833"/>
    </source>
</evidence>
<feature type="region of interest" description="Disordered" evidence="1">
    <location>
        <begin position="1"/>
        <end position="34"/>
    </location>
</feature>
<protein>
    <submittedName>
        <fullName evidence="2">Uncharacterized protein</fullName>
    </submittedName>
</protein>
<evidence type="ECO:0000256" key="1">
    <source>
        <dbReference type="SAM" id="MobiDB-lite"/>
    </source>
</evidence>
<dbReference type="RefSeq" id="XP_051608549.1">
    <property type="nucleotide sequence ID" value="XM_051752499.1"/>
</dbReference>
<dbReference type="AlphaFoldDB" id="A0AAD5FY85"/>
<proteinExistence type="predicted"/>
<gene>
    <name evidence="2" type="ORF">KGF57_003113</name>
</gene>
<dbReference type="GeneID" id="76151172"/>
<sequence>MSTNSQETPAQESNSLQGLSTPNLNGSASNETRQNLMISMTATEKKSTAFDVAHEIERELAKAAKILEKNEREITSRIDATLARVSALQSKGK</sequence>
<name>A0AAD5FY85_9ASCO</name>